<accession>A0A819AQ85</accession>
<reference evidence="2" key="1">
    <citation type="submission" date="2021-02" db="EMBL/GenBank/DDBJ databases">
        <authorList>
            <person name="Nowell W R."/>
        </authorList>
    </citation>
    <scope>NUCLEOTIDE SEQUENCE</scope>
</reference>
<proteinExistence type="predicted"/>
<dbReference type="EMBL" id="CAJNRF010011695">
    <property type="protein sequence ID" value="CAF2134452.1"/>
    <property type="molecule type" value="Genomic_DNA"/>
</dbReference>
<comment type="caution">
    <text evidence="2">The sequence shown here is derived from an EMBL/GenBank/DDBJ whole genome shotgun (WGS) entry which is preliminary data.</text>
</comment>
<gene>
    <name evidence="2" type="ORF">OVN521_LOCUS3318</name>
    <name evidence="1" type="ORF">WKI299_LOCUS26943</name>
</gene>
<dbReference type="EMBL" id="CAJOBG010000282">
    <property type="protein sequence ID" value="CAF3791221.1"/>
    <property type="molecule type" value="Genomic_DNA"/>
</dbReference>
<evidence type="ECO:0000313" key="3">
    <source>
        <dbReference type="Proteomes" id="UP000663866"/>
    </source>
</evidence>
<dbReference type="AlphaFoldDB" id="A0A819AQ85"/>
<sequence>MNCSSSINRIELVDLSDELILIVMNKVKSKVLLLCSIITIGNNRLEDLALDKCHSIDLIFDYFQSPYQNLIQRFYSHVLPCIIYNVQSLRLNIQHIPNISNFC</sequence>
<dbReference type="Proteomes" id="UP000663866">
    <property type="component" value="Unassembled WGS sequence"/>
</dbReference>
<keyword evidence="3" id="KW-1185">Reference proteome</keyword>
<evidence type="ECO:0000313" key="1">
    <source>
        <dbReference type="EMBL" id="CAF2134452.1"/>
    </source>
</evidence>
<organism evidence="2 3">
    <name type="scientific">Rotaria magnacalcarata</name>
    <dbReference type="NCBI Taxonomy" id="392030"/>
    <lineage>
        <taxon>Eukaryota</taxon>
        <taxon>Metazoa</taxon>
        <taxon>Spiralia</taxon>
        <taxon>Gnathifera</taxon>
        <taxon>Rotifera</taxon>
        <taxon>Eurotatoria</taxon>
        <taxon>Bdelloidea</taxon>
        <taxon>Philodinida</taxon>
        <taxon>Philodinidae</taxon>
        <taxon>Rotaria</taxon>
    </lineage>
</organism>
<evidence type="ECO:0000313" key="2">
    <source>
        <dbReference type="EMBL" id="CAF3791221.1"/>
    </source>
</evidence>
<protein>
    <submittedName>
        <fullName evidence="2">Uncharacterized protein</fullName>
    </submittedName>
</protein>
<dbReference type="Proteomes" id="UP000663856">
    <property type="component" value="Unassembled WGS sequence"/>
</dbReference>
<name>A0A819AQ85_9BILA</name>